<dbReference type="STRING" id="1044.EH31_02245"/>
<comment type="catalytic activity">
    <reaction evidence="1">
        <text>ATP + protein L-histidine = ADP + protein N-phospho-L-histidine.</text>
        <dbReference type="EC" id="2.7.13.3"/>
    </reaction>
</comment>
<dbReference type="Pfam" id="PF02518">
    <property type="entry name" value="HATPase_c"/>
    <property type="match status" value="1"/>
</dbReference>
<evidence type="ECO:0000256" key="4">
    <source>
        <dbReference type="ARBA" id="ARBA00022679"/>
    </source>
</evidence>
<dbReference type="SUPFAM" id="SSF55874">
    <property type="entry name" value="ATPase domain of HSP90 chaperone/DNA topoisomerase II/histidine kinase"/>
    <property type="match status" value="1"/>
</dbReference>
<keyword evidence="5 8" id="KW-0418">Kinase</keyword>
<dbReference type="InterPro" id="IPR005467">
    <property type="entry name" value="His_kinase_dom"/>
</dbReference>
<keyword evidence="6" id="KW-0902">Two-component regulatory system</keyword>
<proteinExistence type="predicted"/>
<dbReference type="EC" id="2.7.13.3" evidence="2"/>
<dbReference type="InterPro" id="IPR003661">
    <property type="entry name" value="HisK_dim/P_dom"/>
</dbReference>
<evidence type="ECO:0000313" key="8">
    <source>
        <dbReference type="EMBL" id="KEO91510.1"/>
    </source>
</evidence>
<evidence type="ECO:0000259" key="7">
    <source>
        <dbReference type="PROSITE" id="PS50109"/>
    </source>
</evidence>
<dbReference type="EMBL" id="JMIW01000001">
    <property type="protein sequence ID" value="KEO91510.1"/>
    <property type="molecule type" value="Genomic_DNA"/>
</dbReference>
<dbReference type="GO" id="GO:0000155">
    <property type="term" value="F:phosphorelay sensor kinase activity"/>
    <property type="evidence" value="ECO:0007669"/>
    <property type="project" value="InterPro"/>
</dbReference>
<keyword evidence="4" id="KW-0808">Transferase</keyword>
<dbReference type="CDD" id="cd00075">
    <property type="entry name" value="HATPase"/>
    <property type="match status" value="1"/>
</dbReference>
<reference evidence="8 9" key="1">
    <citation type="submission" date="2014-04" db="EMBL/GenBank/DDBJ databases">
        <title>A comprehensive comparison of genomes of Erythrobacter spp. strains.</title>
        <authorList>
            <person name="Zheng Q."/>
        </authorList>
    </citation>
    <scope>NUCLEOTIDE SEQUENCE [LARGE SCALE GENOMIC DNA]</scope>
    <source>
        <strain evidence="8 9">DSM 6997</strain>
    </source>
</reference>
<keyword evidence="9" id="KW-1185">Reference proteome</keyword>
<keyword evidence="3" id="KW-0597">Phosphoprotein</keyword>
<evidence type="ECO:0000256" key="5">
    <source>
        <dbReference type="ARBA" id="ARBA00022777"/>
    </source>
</evidence>
<evidence type="ECO:0000256" key="6">
    <source>
        <dbReference type="ARBA" id="ARBA00023012"/>
    </source>
</evidence>
<organism evidence="8 9">
    <name type="scientific">Erythrobacter longus</name>
    <dbReference type="NCBI Taxonomy" id="1044"/>
    <lineage>
        <taxon>Bacteria</taxon>
        <taxon>Pseudomonadati</taxon>
        <taxon>Pseudomonadota</taxon>
        <taxon>Alphaproteobacteria</taxon>
        <taxon>Sphingomonadales</taxon>
        <taxon>Erythrobacteraceae</taxon>
        <taxon>Erythrobacter/Porphyrobacter group</taxon>
        <taxon>Erythrobacter</taxon>
    </lineage>
</organism>
<dbReference type="PANTHER" id="PTHR43711:SF1">
    <property type="entry name" value="HISTIDINE KINASE 1"/>
    <property type="match status" value="1"/>
</dbReference>
<dbReference type="InterPro" id="IPR036097">
    <property type="entry name" value="HisK_dim/P_sf"/>
</dbReference>
<gene>
    <name evidence="8" type="ORF">EH31_02245</name>
</gene>
<dbReference type="InterPro" id="IPR004358">
    <property type="entry name" value="Sig_transdc_His_kin-like_C"/>
</dbReference>
<dbReference type="Proteomes" id="UP000027647">
    <property type="component" value="Unassembled WGS sequence"/>
</dbReference>
<accession>A0A074MFD7</accession>
<comment type="caution">
    <text evidence="8">The sequence shown here is derived from an EMBL/GenBank/DDBJ whole genome shotgun (WGS) entry which is preliminary data.</text>
</comment>
<dbReference type="eggNOG" id="COG2205">
    <property type="taxonomic scope" value="Bacteria"/>
</dbReference>
<dbReference type="Gene3D" id="3.30.565.10">
    <property type="entry name" value="Histidine kinase-like ATPase, C-terminal domain"/>
    <property type="match status" value="1"/>
</dbReference>
<dbReference type="PANTHER" id="PTHR43711">
    <property type="entry name" value="TWO-COMPONENT HISTIDINE KINASE"/>
    <property type="match status" value="1"/>
</dbReference>
<name>A0A074MFD7_ERYLO</name>
<protein>
    <recommendedName>
        <fullName evidence="2">histidine kinase</fullName>
        <ecNumber evidence="2">2.7.13.3</ecNumber>
    </recommendedName>
</protein>
<evidence type="ECO:0000256" key="1">
    <source>
        <dbReference type="ARBA" id="ARBA00000085"/>
    </source>
</evidence>
<feature type="domain" description="Histidine kinase" evidence="7">
    <location>
        <begin position="251"/>
        <end position="476"/>
    </location>
</feature>
<dbReference type="SUPFAM" id="SSF47384">
    <property type="entry name" value="Homodimeric domain of signal transducing histidine kinase"/>
    <property type="match status" value="1"/>
</dbReference>
<evidence type="ECO:0000313" key="9">
    <source>
        <dbReference type="Proteomes" id="UP000027647"/>
    </source>
</evidence>
<dbReference type="PRINTS" id="PR00344">
    <property type="entry name" value="BCTRLSENSOR"/>
</dbReference>
<dbReference type="RefSeq" id="WP_034957776.1">
    <property type="nucleotide sequence ID" value="NZ_JMIW01000001.1"/>
</dbReference>
<evidence type="ECO:0000256" key="2">
    <source>
        <dbReference type="ARBA" id="ARBA00012438"/>
    </source>
</evidence>
<sequence length="478" mass="51429">MNRQQSIIAAHGLTDEHDRLVKADELLAELQEACGGRLPGALAVPELRELVRQCRERGLRIAREFSAFDGQDKVGGFVRVHPVLETGEDDTDVIGGCEIIIENWLSGAQGDAQTRTSVDWLDAADRASAEITAQLDARQKLQFITSFSSDAEALCEAVEAAPGKLWSEYVELDGIAHEQPLHWRLLDGAKVTVPGSDRSWRARVLPVGPSASAPRGFELLFIANEPLKGDAHREEALENGELQHSRLVGSALTPVLRQPIARIVANAETIHARLAGPLRDEYSEYAANIAAAGQHLAGMLDDLADLEVVEAPGFKAAKERVDLADVAQRAAGILGVRAQARGISVKVDKLAEPIYAQAEFRRVLQVLINLIGNAIAYSPEESQVSVNVDEGSLGMVSVTVTDQGPGITKAQAGKIFNKFERLGRDSDGGNDTGSGLGLFISRKLALAMEGNLEVLPQQQNTDMPGAQFKLSLPVMPAE</sequence>
<dbReference type="CDD" id="cd00082">
    <property type="entry name" value="HisKA"/>
    <property type="match status" value="1"/>
</dbReference>
<dbReference type="InterPro" id="IPR050736">
    <property type="entry name" value="Sensor_HK_Regulatory"/>
</dbReference>
<dbReference type="InterPro" id="IPR003594">
    <property type="entry name" value="HATPase_dom"/>
</dbReference>
<dbReference type="InterPro" id="IPR036890">
    <property type="entry name" value="HATPase_C_sf"/>
</dbReference>
<evidence type="ECO:0000256" key="3">
    <source>
        <dbReference type="ARBA" id="ARBA00022553"/>
    </source>
</evidence>
<dbReference type="OrthoDB" id="7933832at2"/>
<dbReference type="AlphaFoldDB" id="A0A074MFD7"/>
<dbReference type="PROSITE" id="PS50109">
    <property type="entry name" value="HIS_KIN"/>
    <property type="match status" value="1"/>
</dbReference>
<dbReference type="SMART" id="SM00387">
    <property type="entry name" value="HATPase_c"/>
    <property type="match status" value="1"/>
</dbReference>